<accession>A0A6A5NGW0</accession>
<dbReference type="EMBL" id="WOCE01000014">
    <property type="protein sequence ID" value="KAE9599951.1"/>
    <property type="molecule type" value="Genomic_DNA"/>
</dbReference>
<dbReference type="AlphaFoldDB" id="A0A6A5NGW0"/>
<gene>
    <name evidence="1" type="ORF">Lalb_Chr14g0367821</name>
</gene>
<dbReference type="SUPFAM" id="SSF81606">
    <property type="entry name" value="PP2C-like"/>
    <property type="match status" value="1"/>
</dbReference>
<sequence>MGICISIASSEIHGSPEEVHDENVIIFEGSNVPKLLSVYSRQGTKGLNQDAASLHKGYGMENGSFCGVFDGHGRNGHLVSKMVNKHLASLILSQKNAIAKKDTIENSDVSYDNTSSHVNTSESDSTLNF</sequence>
<dbReference type="OrthoDB" id="1685742at2759"/>
<keyword evidence="2" id="KW-1185">Reference proteome</keyword>
<name>A0A6A5NGW0_LUPAL</name>
<protein>
    <submittedName>
        <fullName evidence="1">Putative PPM-type phosphatase domain, protein phosphatase 2C family</fullName>
    </submittedName>
</protein>
<dbReference type="Proteomes" id="UP000447434">
    <property type="component" value="Chromosome 14"/>
</dbReference>
<proteinExistence type="predicted"/>
<evidence type="ECO:0000313" key="2">
    <source>
        <dbReference type="Proteomes" id="UP000447434"/>
    </source>
</evidence>
<organism evidence="1 2">
    <name type="scientific">Lupinus albus</name>
    <name type="common">White lupine</name>
    <name type="synonym">Lupinus termis</name>
    <dbReference type="NCBI Taxonomy" id="3870"/>
    <lineage>
        <taxon>Eukaryota</taxon>
        <taxon>Viridiplantae</taxon>
        <taxon>Streptophyta</taxon>
        <taxon>Embryophyta</taxon>
        <taxon>Tracheophyta</taxon>
        <taxon>Spermatophyta</taxon>
        <taxon>Magnoliopsida</taxon>
        <taxon>eudicotyledons</taxon>
        <taxon>Gunneridae</taxon>
        <taxon>Pentapetalae</taxon>
        <taxon>rosids</taxon>
        <taxon>fabids</taxon>
        <taxon>Fabales</taxon>
        <taxon>Fabaceae</taxon>
        <taxon>Papilionoideae</taxon>
        <taxon>50 kb inversion clade</taxon>
        <taxon>genistoids sensu lato</taxon>
        <taxon>core genistoids</taxon>
        <taxon>Genisteae</taxon>
        <taxon>Lupinus</taxon>
    </lineage>
</organism>
<comment type="caution">
    <text evidence="1">The sequence shown here is derived from an EMBL/GenBank/DDBJ whole genome shotgun (WGS) entry which is preliminary data.</text>
</comment>
<reference evidence="2" key="1">
    <citation type="journal article" date="2020" name="Nat. Commun.">
        <title>Genome sequence of the cluster root forming white lupin.</title>
        <authorList>
            <person name="Hufnagel B."/>
            <person name="Marques A."/>
            <person name="Soriano A."/>
            <person name="Marques L."/>
            <person name="Divol F."/>
            <person name="Doumas P."/>
            <person name="Sallet E."/>
            <person name="Mancinotti D."/>
            <person name="Carrere S."/>
            <person name="Marande W."/>
            <person name="Arribat S."/>
            <person name="Keller J."/>
            <person name="Huneau C."/>
            <person name="Blein T."/>
            <person name="Aime D."/>
            <person name="Laguerre M."/>
            <person name="Taylor J."/>
            <person name="Schubert V."/>
            <person name="Nelson M."/>
            <person name="Geu-Flores F."/>
            <person name="Crespi M."/>
            <person name="Gallardo-Guerrero K."/>
            <person name="Delaux P.-M."/>
            <person name="Salse J."/>
            <person name="Berges H."/>
            <person name="Guyot R."/>
            <person name="Gouzy J."/>
            <person name="Peret B."/>
        </authorList>
    </citation>
    <scope>NUCLEOTIDE SEQUENCE [LARGE SCALE GENOMIC DNA]</scope>
    <source>
        <strain evidence="2">cv. Amiga</strain>
    </source>
</reference>
<dbReference type="InterPro" id="IPR036457">
    <property type="entry name" value="PPM-type-like_dom_sf"/>
</dbReference>
<dbReference type="Gene3D" id="3.60.40.10">
    <property type="entry name" value="PPM-type phosphatase domain"/>
    <property type="match status" value="1"/>
</dbReference>
<evidence type="ECO:0000313" key="1">
    <source>
        <dbReference type="EMBL" id="KAE9599951.1"/>
    </source>
</evidence>